<name>A0ABU5TN08_9CYAN</name>
<dbReference type="InterPro" id="IPR019657">
    <property type="entry name" value="ComFB"/>
</dbReference>
<dbReference type="Proteomes" id="UP001301388">
    <property type="component" value="Unassembled WGS sequence"/>
</dbReference>
<sequence>MTSLKNVLEEIVVVEVQEQLKHLSPTAREAISISEVAAFALNRLPVLYASTSRGWLQQRKRAYNELQQQTVSAVQQALLGVKRDPLRKSTKIEASKVETPAHILAKLQKLFSKSSLQWQGVPQAFQEALTLVSHTPEYASLSINDRHRLREIKGYLQRKESHQTDLQSWQNNVELPNPELKSYILSASYFLINVLEDLVKQEVKSQLTHMANVMPRKVGIDDVCAYVLNRLPALYATSEQGVIWQTKKVKEQLSSQIESTVIQSLMTLGKTPRRLADPIPLLKFEEECEQAISELRLIFQREDITWRNIANLAEYAIDHERQGMTYWRQQWRMLGQIYSEMYLRPGDAELSLSHNSEGEVLIVRAHTKEAFGWLADNPKNLGVSTLRLFPAVAEIELYGFFLDFSINYTREEMAADGII</sequence>
<reference evidence="1 2" key="1">
    <citation type="submission" date="2023-12" db="EMBL/GenBank/DDBJ databases">
        <title>Baltic Sea Cyanobacteria.</title>
        <authorList>
            <person name="Delbaje E."/>
            <person name="Fewer D.P."/>
            <person name="Shishido T.K."/>
        </authorList>
    </citation>
    <scope>NUCLEOTIDE SEQUENCE [LARGE SCALE GENOMIC DNA]</scope>
    <source>
        <strain evidence="1 2">UHCC 0370</strain>
    </source>
</reference>
<evidence type="ECO:0000313" key="2">
    <source>
        <dbReference type="Proteomes" id="UP001301388"/>
    </source>
</evidence>
<keyword evidence="2" id="KW-1185">Reference proteome</keyword>
<dbReference type="Pfam" id="PF10719">
    <property type="entry name" value="ComFB"/>
    <property type="match status" value="2"/>
</dbReference>
<proteinExistence type="predicted"/>
<organism evidence="1 2">
    <name type="scientific">Pseudanabaena galeata UHCC 0370</name>
    <dbReference type="NCBI Taxonomy" id="3110310"/>
    <lineage>
        <taxon>Bacteria</taxon>
        <taxon>Bacillati</taxon>
        <taxon>Cyanobacteriota</taxon>
        <taxon>Cyanophyceae</taxon>
        <taxon>Pseudanabaenales</taxon>
        <taxon>Pseudanabaenaceae</taxon>
        <taxon>Pseudanabaena</taxon>
    </lineage>
</organism>
<comment type="caution">
    <text evidence="1">The sequence shown here is derived from an EMBL/GenBank/DDBJ whole genome shotgun (WGS) entry which is preliminary data.</text>
</comment>
<protein>
    <submittedName>
        <fullName evidence="1">Late competence development ComFB family protein</fullName>
    </submittedName>
</protein>
<dbReference type="RefSeq" id="WP_281009255.1">
    <property type="nucleotide sequence ID" value="NZ_JAYGIE010000089.1"/>
</dbReference>
<dbReference type="EMBL" id="JAYGIE010000089">
    <property type="protein sequence ID" value="MEA5479406.1"/>
    <property type="molecule type" value="Genomic_DNA"/>
</dbReference>
<accession>A0ABU5TN08</accession>
<evidence type="ECO:0000313" key="1">
    <source>
        <dbReference type="EMBL" id="MEA5479406.1"/>
    </source>
</evidence>
<gene>
    <name evidence="1" type="ORF">VB774_17430</name>
</gene>